<keyword evidence="2" id="KW-1185">Reference proteome</keyword>
<reference evidence="1" key="2">
    <citation type="submission" date="2021-02" db="EMBL/GenBank/DDBJ databases">
        <authorList>
            <person name="Kimball J.A."/>
            <person name="Haas M.W."/>
            <person name="Macchietto M."/>
            <person name="Kono T."/>
            <person name="Duquette J."/>
            <person name="Shao M."/>
        </authorList>
    </citation>
    <scope>NUCLEOTIDE SEQUENCE</scope>
    <source>
        <tissue evidence="1">Fresh leaf tissue</tissue>
    </source>
</reference>
<gene>
    <name evidence="1" type="ORF">GUJ93_ZPchr0002g24608</name>
</gene>
<evidence type="ECO:0000313" key="1">
    <source>
        <dbReference type="EMBL" id="KAG8060960.1"/>
    </source>
</evidence>
<reference evidence="1" key="1">
    <citation type="journal article" date="2021" name="bioRxiv">
        <title>Whole Genome Assembly and Annotation of Northern Wild Rice, Zizania palustris L., Supports a Whole Genome Duplication in the Zizania Genus.</title>
        <authorList>
            <person name="Haas M."/>
            <person name="Kono T."/>
            <person name="Macchietto M."/>
            <person name="Millas R."/>
            <person name="McGilp L."/>
            <person name="Shao M."/>
            <person name="Duquette J."/>
            <person name="Hirsch C.N."/>
            <person name="Kimball J."/>
        </authorList>
    </citation>
    <scope>NUCLEOTIDE SEQUENCE</scope>
    <source>
        <tissue evidence="1">Fresh leaf tissue</tissue>
    </source>
</reference>
<name>A0A8J5VCQ8_ZIZPA</name>
<dbReference type="AlphaFoldDB" id="A0A8J5VCQ8"/>
<sequence>MFLVYASRRHQHSGVGVRVKLYSRVVLWRKVEPGAGFQPSGTGLGVGRDPSEAACWVLAFCSAKHVAVGGAL</sequence>
<comment type="caution">
    <text evidence="1">The sequence shown here is derived from an EMBL/GenBank/DDBJ whole genome shotgun (WGS) entry which is preliminary data.</text>
</comment>
<dbReference type="EMBL" id="JAAALK010000287">
    <property type="protein sequence ID" value="KAG8060960.1"/>
    <property type="molecule type" value="Genomic_DNA"/>
</dbReference>
<proteinExistence type="predicted"/>
<dbReference type="Proteomes" id="UP000729402">
    <property type="component" value="Unassembled WGS sequence"/>
</dbReference>
<protein>
    <submittedName>
        <fullName evidence="1">Uncharacterized protein</fullName>
    </submittedName>
</protein>
<evidence type="ECO:0000313" key="2">
    <source>
        <dbReference type="Proteomes" id="UP000729402"/>
    </source>
</evidence>
<organism evidence="1 2">
    <name type="scientific">Zizania palustris</name>
    <name type="common">Northern wild rice</name>
    <dbReference type="NCBI Taxonomy" id="103762"/>
    <lineage>
        <taxon>Eukaryota</taxon>
        <taxon>Viridiplantae</taxon>
        <taxon>Streptophyta</taxon>
        <taxon>Embryophyta</taxon>
        <taxon>Tracheophyta</taxon>
        <taxon>Spermatophyta</taxon>
        <taxon>Magnoliopsida</taxon>
        <taxon>Liliopsida</taxon>
        <taxon>Poales</taxon>
        <taxon>Poaceae</taxon>
        <taxon>BOP clade</taxon>
        <taxon>Oryzoideae</taxon>
        <taxon>Oryzeae</taxon>
        <taxon>Zizaniinae</taxon>
        <taxon>Zizania</taxon>
    </lineage>
</organism>
<accession>A0A8J5VCQ8</accession>